<dbReference type="InParanoid" id="A0A4R5DG85"/>
<dbReference type="InterPro" id="IPR036390">
    <property type="entry name" value="WH_DNA-bd_sf"/>
</dbReference>
<protein>
    <submittedName>
        <fullName evidence="2">MarR family transcriptional regulator</fullName>
    </submittedName>
</protein>
<dbReference type="PANTHER" id="PTHR33164">
    <property type="entry name" value="TRANSCRIPTIONAL REGULATOR, MARR FAMILY"/>
    <property type="match status" value="1"/>
</dbReference>
<dbReference type="InterPro" id="IPR011991">
    <property type="entry name" value="ArsR-like_HTH"/>
</dbReference>
<dbReference type="PANTHER" id="PTHR33164:SF99">
    <property type="entry name" value="MARR FAMILY REGULATORY PROTEIN"/>
    <property type="match status" value="1"/>
</dbReference>
<accession>A0A4R5DG85</accession>
<dbReference type="GO" id="GO:0006950">
    <property type="term" value="P:response to stress"/>
    <property type="evidence" value="ECO:0007669"/>
    <property type="project" value="TreeGrafter"/>
</dbReference>
<dbReference type="SMART" id="SM00347">
    <property type="entry name" value="HTH_MARR"/>
    <property type="match status" value="1"/>
</dbReference>
<dbReference type="SUPFAM" id="SSF46785">
    <property type="entry name" value="Winged helix' DNA-binding domain"/>
    <property type="match status" value="1"/>
</dbReference>
<evidence type="ECO:0000313" key="3">
    <source>
        <dbReference type="Proteomes" id="UP000294739"/>
    </source>
</evidence>
<dbReference type="OrthoDB" id="8635520at2"/>
<dbReference type="InterPro" id="IPR000835">
    <property type="entry name" value="HTH_MarR-typ"/>
</dbReference>
<name>A0A4R5DG85_9ACTN</name>
<comment type="caution">
    <text evidence="2">The sequence shown here is derived from an EMBL/GenBank/DDBJ whole genome shotgun (WGS) entry which is preliminary data.</text>
</comment>
<dbReference type="PROSITE" id="PS50995">
    <property type="entry name" value="HTH_MARR_2"/>
    <property type="match status" value="1"/>
</dbReference>
<dbReference type="InterPro" id="IPR039422">
    <property type="entry name" value="MarR/SlyA-like"/>
</dbReference>
<dbReference type="PRINTS" id="PR00598">
    <property type="entry name" value="HTHMARR"/>
</dbReference>
<dbReference type="Proteomes" id="UP000294739">
    <property type="component" value="Unassembled WGS sequence"/>
</dbReference>
<dbReference type="Pfam" id="PF12802">
    <property type="entry name" value="MarR_2"/>
    <property type="match status" value="1"/>
</dbReference>
<evidence type="ECO:0000259" key="1">
    <source>
        <dbReference type="PROSITE" id="PS50995"/>
    </source>
</evidence>
<gene>
    <name evidence="2" type="ORF">E1269_10590</name>
</gene>
<dbReference type="Gene3D" id="1.10.10.10">
    <property type="entry name" value="Winged helix-like DNA-binding domain superfamily/Winged helix DNA-binding domain"/>
    <property type="match status" value="1"/>
</dbReference>
<dbReference type="CDD" id="cd00090">
    <property type="entry name" value="HTH_ARSR"/>
    <property type="match status" value="1"/>
</dbReference>
<dbReference type="AlphaFoldDB" id="A0A4R5DG85"/>
<reference evidence="2 3" key="1">
    <citation type="submission" date="2019-03" db="EMBL/GenBank/DDBJ databases">
        <title>Draft genome sequences of novel Actinobacteria.</title>
        <authorList>
            <person name="Sahin N."/>
            <person name="Ay H."/>
            <person name="Saygin H."/>
        </authorList>
    </citation>
    <scope>NUCLEOTIDE SEQUENCE [LARGE SCALE GENOMIC DNA]</scope>
    <source>
        <strain evidence="2 3">5K138</strain>
    </source>
</reference>
<organism evidence="2 3">
    <name type="scientific">Jiangella asiatica</name>
    <dbReference type="NCBI Taxonomy" id="2530372"/>
    <lineage>
        <taxon>Bacteria</taxon>
        <taxon>Bacillati</taxon>
        <taxon>Actinomycetota</taxon>
        <taxon>Actinomycetes</taxon>
        <taxon>Jiangellales</taxon>
        <taxon>Jiangellaceae</taxon>
        <taxon>Jiangella</taxon>
    </lineage>
</organism>
<dbReference type="EMBL" id="SMKZ01000012">
    <property type="protein sequence ID" value="TDE10921.1"/>
    <property type="molecule type" value="Genomic_DNA"/>
</dbReference>
<feature type="domain" description="HTH marR-type" evidence="1">
    <location>
        <begin position="11"/>
        <end position="147"/>
    </location>
</feature>
<dbReference type="InterPro" id="IPR036388">
    <property type="entry name" value="WH-like_DNA-bd_sf"/>
</dbReference>
<dbReference type="GO" id="GO:0003700">
    <property type="term" value="F:DNA-binding transcription factor activity"/>
    <property type="evidence" value="ECO:0007669"/>
    <property type="project" value="InterPro"/>
</dbReference>
<proteinExistence type="predicted"/>
<evidence type="ECO:0000313" key="2">
    <source>
        <dbReference type="EMBL" id="TDE10921.1"/>
    </source>
</evidence>
<dbReference type="RefSeq" id="WP_131894150.1">
    <property type="nucleotide sequence ID" value="NZ_SMKZ01000012.1"/>
</dbReference>
<sequence>MRGTRWLSADEQRIWRTYLQANQLLRDALDRQLQRDAGMPHGYYIILAMLSEAPGRSMTMSQLARTVSSSPSRLSHAVAKLERAGWVRRRRHETDGRATIATLTDDGFDVLAEAAPGHVEEVRSVLFDPLTPEQVRQLGEIFTAVLAPHDDRPGPPS</sequence>
<keyword evidence="3" id="KW-1185">Reference proteome</keyword>